<evidence type="ECO:0000256" key="4">
    <source>
        <dbReference type="ARBA" id="ARBA00022821"/>
    </source>
</evidence>
<feature type="domain" description="Gnk2-homologous" evidence="9">
    <location>
        <begin position="32"/>
        <end position="136"/>
    </location>
</feature>
<dbReference type="KEGG" id="smo:SELMODRAFT_77039"/>
<keyword evidence="4" id="KW-0611">Plant defense</keyword>
<dbReference type="InterPro" id="IPR002902">
    <property type="entry name" value="GNK2"/>
</dbReference>
<dbReference type="InParanoid" id="D8QSH2"/>
<proteinExistence type="predicted"/>
<feature type="signal peptide" evidence="8">
    <location>
        <begin position="1"/>
        <end position="29"/>
    </location>
</feature>
<dbReference type="GO" id="GO:0042742">
    <property type="term" value="P:defense response to bacterium"/>
    <property type="evidence" value="ECO:0007669"/>
    <property type="project" value="UniProtKB-KW"/>
</dbReference>
<feature type="chain" id="PRO_5003121189" description="Gnk2-homologous domain-containing protein" evidence="8">
    <location>
        <begin position="30"/>
        <end position="146"/>
    </location>
</feature>
<dbReference type="AlphaFoldDB" id="D8QSH2"/>
<keyword evidence="3" id="KW-0430">Lectin</keyword>
<organism evidence="11">
    <name type="scientific">Selaginella moellendorffii</name>
    <name type="common">Spikemoss</name>
    <dbReference type="NCBI Taxonomy" id="88036"/>
    <lineage>
        <taxon>Eukaryota</taxon>
        <taxon>Viridiplantae</taxon>
        <taxon>Streptophyta</taxon>
        <taxon>Embryophyta</taxon>
        <taxon>Tracheophyta</taxon>
        <taxon>Lycopodiopsida</taxon>
        <taxon>Selaginellales</taxon>
        <taxon>Selaginellaceae</taxon>
        <taxon>Selaginella</taxon>
    </lineage>
</organism>
<dbReference type="Proteomes" id="UP000001514">
    <property type="component" value="Unassembled WGS sequence"/>
</dbReference>
<evidence type="ECO:0000256" key="2">
    <source>
        <dbReference type="ARBA" id="ARBA00022577"/>
    </source>
</evidence>
<dbReference type="Gene3D" id="3.30.430.20">
    <property type="entry name" value="Gnk2 domain, C-X8-C-X2-C motif"/>
    <property type="match status" value="1"/>
</dbReference>
<keyword evidence="1" id="KW-0929">Antimicrobial</keyword>
<evidence type="ECO:0000256" key="1">
    <source>
        <dbReference type="ARBA" id="ARBA00022529"/>
    </source>
</evidence>
<dbReference type="PANTHER" id="PTHR32080:SF54">
    <property type="entry name" value="GNK2-HOMOLOGOUS DOMAIN-CONTAINING PROTEIN"/>
    <property type="match status" value="1"/>
</dbReference>
<dbReference type="GO" id="GO:0005537">
    <property type="term" value="F:D-mannose binding"/>
    <property type="evidence" value="ECO:0007669"/>
    <property type="project" value="UniProtKB-KW"/>
</dbReference>
<evidence type="ECO:0000256" key="6">
    <source>
        <dbReference type="ARBA" id="ARBA00023035"/>
    </source>
</evidence>
<dbReference type="eggNOG" id="ENOG502S44F">
    <property type="taxonomic scope" value="Eukaryota"/>
</dbReference>
<dbReference type="GO" id="GO:0050832">
    <property type="term" value="P:defense response to fungus"/>
    <property type="evidence" value="ECO:0007669"/>
    <property type="project" value="UniProtKB-KW"/>
</dbReference>
<dbReference type="OrthoDB" id="1888914at2759"/>
<accession>D8QSH2</accession>
<evidence type="ECO:0000313" key="11">
    <source>
        <dbReference type="Proteomes" id="UP000001514"/>
    </source>
</evidence>
<dbReference type="InterPro" id="IPR038408">
    <property type="entry name" value="GNK2_sf"/>
</dbReference>
<evidence type="ECO:0000256" key="5">
    <source>
        <dbReference type="ARBA" id="ARBA00023022"/>
    </source>
</evidence>
<sequence length="146" mass="15475">MGSLQGRKNGILVVVVSLLAVARLSTTAASGSELVSALCNSALYSFGDPFGKNLGLVLDDLLGTTPRRDFKDYTAISPRPFRFVYGHAKCRHALSAGECGVCLKGVAAALADQCGNAVGGRAMFVDCFMRYEAYPFGDEEPAWSIS</sequence>
<evidence type="ECO:0000256" key="7">
    <source>
        <dbReference type="ARBA" id="ARBA00023157"/>
    </source>
</evidence>
<name>D8QSH2_SELML</name>
<dbReference type="Gramene" id="EFJ37434">
    <property type="protein sequence ID" value="EFJ37434"/>
    <property type="gene ID" value="SELMODRAFT_77039"/>
</dbReference>
<keyword evidence="6" id="KW-0465">Mannose-binding</keyword>
<dbReference type="OMA" id="CQAPRIG"/>
<keyword evidence="8" id="KW-0732">Signal</keyword>
<dbReference type="HOGENOM" id="CLU_146287_0_0_1"/>
<protein>
    <recommendedName>
        <fullName evidence="9">Gnk2-homologous domain-containing protein</fullName>
    </recommendedName>
</protein>
<dbReference type="GO" id="GO:0031640">
    <property type="term" value="P:killing of cells of another organism"/>
    <property type="evidence" value="ECO:0007669"/>
    <property type="project" value="UniProtKB-KW"/>
</dbReference>
<evidence type="ECO:0000256" key="8">
    <source>
        <dbReference type="SAM" id="SignalP"/>
    </source>
</evidence>
<evidence type="ECO:0000313" key="10">
    <source>
        <dbReference type="EMBL" id="EFJ37434.1"/>
    </source>
</evidence>
<dbReference type="InterPro" id="IPR051378">
    <property type="entry name" value="Cell2Cell_Antifungal"/>
</dbReference>
<dbReference type="EMBL" id="GL377566">
    <property type="protein sequence ID" value="EFJ37434.1"/>
    <property type="molecule type" value="Genomic_DNA"/>
</dbReference>
<reference evidence="10 11" key="1">
    <citation type="journal article" date="2011" name="Science">
        <title>The Selaginella genome identifies genetic changes associated with the evolution of vascular plants.</title>
        <authorList>
            <person name="Banks J.A."/>
            <person name="Nishiyama T."/>
            <person name="Hasebe M."/>
            <person name="Bowman J.L."/>
            <person name="Gribskov M."/>
            <person name="dePamphilis C."/>
            <person name="Albert V.A."/>
            <person name="Aono N."/>
            <person name="Aoyama T."/>
            <person name="Ambrose B.A."/>
            <person name="Ashton N.W."/>
            <person name="Axtell M.J."/>
            <person name="Barker E."/>
            <person name="Barker M.S."/>
            <person name="Bennetzen J.L."/>
            <person name="Bonawitz N.D."/>
            <person name="Chapple C."/>
            <person name="Cheng C."/>
            <person name="Correa L.G."/>
            <person name="Dacre M."/>
            <person name="DeBarry J."/>
            <person name="Dreyer I."/>
            <person name="Elias M."/>
            <person name="Engstrom E.M."/>
            <person name="Estelle M."/>
            <person name="Feng L."/>
            <person name="Finet C."/>
            <person name="Floyd S.K."/>
            <person name="Frommer W.B."/>
            <person name="Fujita T."/>
            <person name="Gramzow L."/>
            <person name="Gutensohn M."/>
            <person name="Harholt J."/>
            <person name="Hattori M."/>
            <person name="Heyl A."/>
            <person name="Hirai T."/>
            <person name="Hiwatashi Y."/>
            <person name="Ishikawa M."/>
            <person name="Iwata M."/>
            <person name="Karol K.G."/>
            <person name="Koehler B."/>
            <person name="Kolukisaoglu U."/>
            <person name="Kubo M."/>
            <person name="Kurata T."/>
            <person name="Lalonde S."/>
            <person name="Li K."/>
            <person name="Li Y."/>
            <person name="Litt A."/>
            <person name="Lyons E."/>
            <person name="Manning G."/>
            <person name="Maruyama T."/>
            <person name="Michael T.P."/>
            <person name="Mikami K."/>
            <person name="Miyazaki S."/>
            <person name="Morinaga S."/>
            <person name="Murata T."/>
            <person name="Mueller-Roeber B."/>
            <person name="Nelson D.R."/>
            <person name="Obara M."/>
            <person name="Oguri Y."/>
            <person name="Olmstead R.G."/>
            <person name="Onodera N."/>
            <person name="Petersen B.L."/>
            <person name="Pils B."/>
            <person name="Prigge M."/>
            <person name="Rensing S.A."/>
            <person name="Riano-Pachon D.M."/>
            <person name="Roberts A.W."/>
            <person name="Sato Y."/>
            <person name="Scheller H.V."/>
            <person name="Schulz B."/>
            <person name="Schulz C."/>
            <person name="Shakirov E.V."/>
            <person name="Shibagaki N."/>
            <person name="Shinohara N."/>
            <person name="Shippen D.E."/>
            <person name="Soerensen I."/>
            <person name="Sotooka R."/>
            <person name="Sugimoto N."/>
            <person name="Sugita M."/>
            <person name="Sumikawa N."/>
            <person name="Tanurdzic M."/>
            <person name="Theissen G."/>
            <person name="Ulvskov P."/>
            <person name="Wakazuki S."/>
            <person name="Weng J.K."/>
            <person name="Willats W.W."/>
            <person name="Wipf D."/>
            <person name="Wolf P.G."/>
            <person name="Yang L."/>
            <person name="Zimmer A.D."/>
            <person name="Zhu Q."/>
            <person name="Mitros T."/>
            <person name="Hellsten U."/>
            <person name="Loque D."/>
            <person name="Otillar R."/>
            <person name="Salamov A."/>
            <person name="Schmutz J."/>
            <person name="Shapiro H."/>
            <person name="Lindquist E."/>
            <person name="Lucas S."/>
            <person name="Rokhsar D."/>
            <person name="Grigoriev I.V."/>
        </authorList>
    </citation>
    <scope>NUCLEOTIDE SEQUENCE [LARGE SCALE GENOMIC DNA]</scope>
</reference>
<dbReference type="Pfam" id="PF01657">
    <property type="entry name" value="Stress-antifung"/>
    <property type="match status" value="1"/>
</dbReference>
<keyword evidence="2" id="KW-0295">Fungicide</keyword>
<keyword evidence="11" id="KW-1185">Reference proteome</keyword>
<gene>
    <name evidence="10" type="ORF">SELMODRAFT_77039</name>
</gene>
<dbReference type="PANTHER" id="PTHR32080">
    <property type="entry name" value="ANTIFUNGAL PROTEIN GINKBILOBIN-2-LIKE"/>
    <property type="match status" value="1"/>
</dbReference>
<dbReference type="CDD" id="cd23509">
    <property type="entry name" value="Gnk2-like"/>
    <property type="match status" value="1"/>
</dbReference>
<keyword evidence="5" id="KW-0044">Antibiotic</keyword>
<dbReference type="PROSITE" id="PS51473">
    <property type="entry name" value="GNK2"/>
    <property type="match status" value="1"/>
</dbReference>
<keyword evidence="7" id="KW-1015">Disulfide bond</keyword>
<evidence type="ECO:0000259" key="9">
    <source>
        <dbReference type="PROSITE" id="PS51473"/>
    </source>
</evidence>
<evidence type="ECO:0000256" key="3">
    <source>
        <dbReference type="ARBA" id="ARBA00022734"/>
    </source>
</evidence>